<dbReference type="Proteomes" id="UP001630127">
    <property type="component" value="Unassembled WGS sequence"/>
</dbReference>
<dbReference type="GO" id="GO:0016787">
    <property type="term" value="F:hydrolase activity"/>
    <property type="evidence" value="ECO:0007669"/>
    <property type="project" value="UniProtKB-KW"/>
</dbReference>
<dbReference type="InterPro" id="IPR045249">
    <property type="entry name" value="HARBI1-like"/>
</dbReference>
<reference evidence="10 11" key="1">
    <citation type="submission" date="2024-11" db="EMBL/GenBank/DDBJ databases">
        <title>A near-complete genome assembly of Cinchona calisaya.</title>
        <authorList>
            <person name="Lian D.C."/>
            <person name="Zhao X.W."/>
            <person name="Wei L."/>
        </authorList>
    </citation>
    <scope>NUCLEOTIDE SEQUENCE [LARGE SCALE GENOMIC DNA]</scope>
    <source>
        <tissue evidence="10">Nenye</tissue>
    </source>
</reference>
<protein>
    <recommendedName>
        <fullName evidence="9">DDE Tnp4 domain-containing protein</fullName>
    </recommendedName>
</protein>
<gene>
    <name evidence="10" type="ORF">ACH5RR_039423</name>
</gene>
<sequence length="355" mass="40361">MDSSSDDETAMIIGAATSALAAGYAVLEAYRTPIVIPRPPHINRDQARENYMDSILYGSSSFCIDHIRMDQDTFFPLLNTLRVRELVHLPNQSTLPEILGNQRYYPWFADCVGAIDGTHILAAIPLEIQGKFGGRKGIPTQNVLAAISFDLKFSYVLARWEGSAHDSLVLKEALSRPGGLQVPKDKYYLVDAGYGIRNGFIPPYIGVRYHLKEYDGNPPQNEKELFNLRHSSLLTTIEQGFGILKKRFRVIDNDPFWDFKTQMDMVLACCILHNHIMGITPNDRFIQEVIQDKQSQTPIVLHEQESQTQQGQTQCQSQQGLTQSQTQSDREAENREWARKRDAIAYAMYADYLRR</sequence>
<proteinExistence type="inferred from homology"/>
<dbReference type="EMBL" id="JBJUIK010000016">
    <property type="protein sequence ID" value="KAL3500330.1"/>
    <property type="molecule type" value="Genomic_DNA"/>
</dbReference>
<evidence type="ECO:0000256" key="6">
    <source>
        <dbReference type="ARBA" id="ARBA00022801"/>
    </source>
</evidence>
<dbReference type="Pfam" id="PF13359">
    <property type="entry name" value="DDE_Tnp_4"/>
    <property type="match status" value="1"/>
</dbReference>
<keyword evidence="4" id="KW-0540">Nuclease</keyword>
<comment type="subcellular location">
    <subcellularLocation>
        <location evidence="2">Nucleus</location>
    </subcellularLocation>
</comment>
<evidence type="ECO:0000256" key="7">
    <source>
        <dbReference type="ARBA" id="ARBA00023242"/>
    </source>
</evidence>
<evidence type="ECO:0000256" key="8">
    <source>
        <dbReference type="SAM" id="MobiDB-lite"/>
    </source>
</evidence>
<evidence type="ECO:0000256" key="4">
    <source>
        <dbReference type="ARBA" id="ARBA00022722"/>
    </source>
</evidence>
<organism evidence="10 11">
    <name type="scientific">Cinchona calisaya</name>
    <dbReference type="NCBI Taxonomy" id="153742"/>
    <lineage>
        <taxon>Eukaryota</taxon>
        <taxon>Viridiplantae</taxon>
        <taxon>Streptophyta</taxon>
        <taxon>Embryophyta</taxon>
        <taxon>Tracheophyta</taxon>
        <taxon>Spermatophyta</taxon>
        <taxon>Magnoliopsida</taxon>
        <taxon>eudicotyledons</taxon>
        <taxon>Gunneridae</taxon>
        <taxon>Pentapetalae</taxon>
        <taxon>asterids</taxon>
        <taxon>lamiids</taxon>
        <taxon>Gentianales</taxon>
        <taxon>Rubiaceae</taxon>
        <taxon>Cinchonoideae</taxon>
        <taxon>Cinchoneae</taxon>
        <taxon>Cinchona</taxon>
    </lineage>
</organism>
<evidence type="ECO:0000256" key="2">
    <source>
        <dbReference type="ARBA" id="ARBA00004123"/>
    </source>
</evidence>
<comment type="similarity">
    <text evidence="3">Belongs to the HARBI1 family.</text>
</comment>
<evidence type="ECO:0000256" key="3">
    <source>
        <dbReference type="ARBA" id="ARBA00006958"/>
    </source>
</evidence>
<keyword evidence="6" id="KW-0378">Hydrolase</keyword>
<dbReference type="GO" id="GO:0004518">
    <property type="term" value="F:nuclease activity"/>
    <property type="evidence" value="ECO:0007669"/>
    <property type="project" value="UniProtKB-KW"/>
</dbReference>
<evidence type="ECO:0000259" key="9">
    <source>
        <dbReference type="Pfam" id="PF13359"/>
    </source>
</evidence>
<evidence type="ECO:0000256" key="5">
    <source>
        <dbReference type="ARBA" id="ARBA00022723"/>
    </source>
</evidence>
<comment type="cofactor">
    <cofactor evidence="1">
        <name>a divalent metal cation</name>
        <dbReference type="ChEBI" id="CHEBI:60240"/>
    </cofactor>
</comment>
<dbReference type="InterPro" id="IPR027806">
    <property type="entry name" value="HARBI1_dom"/>
</dbReference>
<keyword evidence="5" id="KW-0479">Metal-binding</keyword>
<accession>A0ABD2Y0Y4</accession>
<feature type="region of interest" description="Disordered" evidence="8">
    <location>
        <begin position="303"/>
        <end position="336"/>
    </location>
</feature>
<dbReference type="AlphaFoldDB" id="A0ABD2Y0Y4"/>
<feature type="compositionally biased region" description="Low complexity" evidence="8">
    <location>
        <begin position="306"/>
        <end position="327"/>
    </location>
</feature>
<name>A0ABD2Y0Y4_9GENT</name>
<feature type="domain" description="DDE Tnp4" evidence="9">
    <location>
        <begin position="115"/>
        <end position="274"/>
    </location>
</feature>
<dbReference type="PANTHER" id="PTHR22930">
    <property type="match status" value="1"/>
</dbReference>
<evidence type="ECO:0000313" key="11">
    <source>
        <dbReference type="Proteomes" id="UP001630127"/>
    </source>
</evidence>
<keyword evidence="11" id="KW-1185">Reference proteome</keyword>
<dbReference type="GO" id="GO:0046872">
    <property type="term" value="F:metal ion binding"/>
    <property type="evidence" value="ECO:0007669"/>
    <property type="project" value="UniProtKB-KW"/>
</dbReference>
<keyword evidence="7" id="KW-0539">Nucleus</keyword>
<evidence type="ECO:0000313" key="10">
    <source>
        <dbReference type="EMBL" id="KAL3500330.1"/>
    </source>
</evidence>
<dbReference type="PANTHER" id="PTHR22930:SF285">
    <property type="entry name" value="PROTEIN ALP1-LIKE"/>
    <property type="match status" value="1"/>
</dbReference>
<evidence type="ECO:0000256" key="1">
    <source>
        <dbReference type="ARBA" id="ARBA00001968"/>
    </source>
</evidence>
<dbReference type="GO" id="GO:0005634">
    <property type="term" value="C:nucleus"/>
    <property type="evidence" value="ECO:0007669"/>
    <property type="project" value="UniProtKB-SubCell"/>
</dbReference>
<comment type="caution">
    <text evidence="10">The sequence shown here is derived from an EMBL/GenBank/DDBJ whole genome shotgun (WGS) entry which is preliminary data.</text>
</comment>